<dbReference type="CDD" id="cd11386">
    <property type="entry name" value="MCP_signal"/>
    <property type="match status" value="1"/>
</dbReference>
<dbReference type="InterPro" id="IPR003660">
    <property type="entry name" value="HAMP_dom"/>
</dbReference>
<evidence type="ECO:0000259" key="6">
    <source>
        <dbReference type="PROSITE" id="PS50111"/>
    </source>
</evidence>
<dbReference type="SMART" id="SM00304">
    <property type="entry name" value="HAMP"/>
    <property type="match status" value="1"/>
</dbReference>
<organism evidence="8 9">
    <name type="scientific">Burkholderia gladioli</name>
    <name type="common">Pseudomonas marginata</name>
    <name type="synonym">Phytomonas marginata</name>
    <dbReference type="NCBI Taxonomy" id="28095"/>
    <lineage>
        <taxon>Bacteria</taxon>
        <taxon>Pseudomonadati</taxon>
        <taxon>Pseudomonadota</taxon>
        <taxon>Betaproteobacteria</taxon>
        <taxon>Burkholderiales</taxon>
        <taxon>Burkholderiaceae</taxon>
        <taxon>Burkholderia</taxon>
    </lineage>
</organism>
<feature type="compositionally biased region" description="Low complexity" evidence="5">
    <location>
        <begin position="554"/>
        <end position="572"/>
    </location>
</feature>
<evidence type="ECO:0000313" key="9">
    <source>
        <dbReference type="Proteomes" id="UP000220629"/>
    </source>
</evidence>
<evidence type="ECO:0000256" key="1">
    <source>
        <dbReference type="ARBA" id="ARBA00004370"/>
    </source>
</evidence>
<proteinExistence type="inferred from homology"/>
<dbReference type="SMART" id="SM00283">
    <property type="entry name" value="MA"/>
    <property type="match status" value="1"/>
</dbReference>
<dbReference type="RefSeq" id="WP_098151323.1">
    <property type="nucleotide sequence ID" value="NZ_CADEVR010000009.1"/>
</dbReference>
<dbReference type="AlphaFoldDB" id="A0A2A7SBN2"/>
<dbReference type="SUPFAM" id="SSF58104">
    <property type="entry name" value="Methyl-accepting chemotaxis protein (MCP) signaling domain"/>
    <property type="match status" value="1"/>
</dbReference>
<dbReference type="GO" id="GO:0006935">
    <property type="term" value="P:chemotaxis"/>
    <property type="evidence" value="ECO:0007669"/>
    <property type="project" value="InterPro"/>
</dbReference>
<feature type="domain" description="HAMP" evidence="7">
    <location>
        <begin position="215"/>
        <end position="267"/>
    </location>
</feature>
<keyword evidence="2" id="KW-0488">Methylation</keyword>
<sequence>MTFLINLKIGSRLAAGFGLSLAFVCLLGAMALWQIGQVYQEAERISTVVVPTVQTLGDLRSQANAVRRATLRGLLEADQHGRDVQRLAHDTALRQYDSVFSRYKSLATSTGGAQVVREIESEWSDFQKLNQRQIDAMARGQTDVPEIRELATKASAEKFASFVKVVDSAVQASREQSDAASAAASASYREAVIETGLLVAIAFAAGTGIAILITRSITRPLARAVFVAQTVAQGDLTSEINISGKDETAMLLAALKEMNERLARMVGDIQQSADSIATASSEIAAGNVDLSQRTEEQAASLEETAASMEQLTSTVKQNADNAAQGSTVAQNASEVAVRGGHVVSRVVETMDEISARTDRMSTIIAAIEGIAFQTNILALNAAVEAARAGEQGRGFAVVAGEVRSLAQRSATAAKEIKDLITESADGVRKGSELVAEAGVTMKEVVGAVARVTDLMEEISAASQEQRKGIEQVNQAVTQMDEVTQQNAALVEESAAAAQSMSSQSSGLKEMISVFRISKYRNIVAPDSHCAAIPVTAPAQRMKDRLSASRGRKLSPAASVSPAAASSSDWQTF</sequence>
<dbReference type="PROSITE" id="PS50111">
    <property type="entry name" value="CHEMOTAXIS_TRANSDUC_2"/>
    <property type="match status" value="1"/>
</dbReference>
<dbReference type="GO" id="GO:0005886">
    <property type="term" value="C:plasma membrane"/>
    <property type="evidence" value="ECO:0007669"/>
    <property type="project" value="TreeGrafter"/>
</dbReference>
<comment type="similarity">
    <text evidence="3">Belongs to the methyl-accepting chemotaxis (MCP) protein family.</text>
</comment>
<keyword evidence="4" id="KW-0807">Transducer</keyword>
<dbReference type="Pfam" id="PF12729">
    <property type="entry name" value="4HB_MCP_1"/>
    <property type="match status" value="1"/>
</dbReference>
<dbReference type="Proteomes" id="UP000220629">
    <property type="component" value="Unassembled WGS sequence"/>
</dbReference>
<dbReference type="InterPro" id="IPR004089">
    <property type="entry name" value="MCPsignal_dom"/>
</dbReference>
<dbReference type="PANTHER" id="PTHR43531:SF14">
    <property type="entry name" value="METHYL-ACCEPTING CHEMOTAXIS PROTEIN I-RELATED"/>
    <property type="match status" value="1"/>
</dbReference>
<evidence type="ECO:0000256" key="5">
    <source>
        <dbReference type="SAM" id="MobiDB-lite"/>
    </source>
</evidence>
<dbReference type="GO" id="GO:0007165">
    <property type="term" value="P:signal transduction"/>
    <property type="evidence" value="ECO:0007669"/>
    <property type="project" value="UniProtKB-KW"/>
</dbReference>
<dbReference type="InterPro" id="IPR024478">
    <property type="entry name" value="HlyB_4HB_MCP"/>
</dbReference>
<dbReference type="EMBL" id="PDDY01000001">
    <property type="protein sequence ID" value="PEH40853.1"/>
    <property type="molecule type" value="Genomic_DNA"/>
</dbReference>
<comment type="subcellular location">
    <subcellularLocation>
        <location evidence="1">Membrane</location>
    </subcellularLocation>
</comment>
<evidence type="ECO:0000259" key="7">
    <source>
        <dbReference type="PROSITE" id="PS50885"/>
    </source>
</evidence>
<feature type="domain" description="Methyl-accepting transducer" evidence="6">
    <location>
        <begin position="272"/>
        <end position="501"/>
    </location>
</feature>
<comment type="caution">
    <text evidence="8">The sequence shown here is derived from an EMBL/GenBank/DDBJ whole genome shotgun (WGS) entry which is preliminary data.</text>
</comment>
<dbReference type="PRINTS" id="PR00260">
    <property type="entry name" value="CHEMTRNSDUCR"/>
</dbReference>
<dbReference type="CDD" id="cd06225">
    <property type="entry name" value="HAMP"/>
    <property type="match status" value="1"/>
</dbReference>
<reference evidence="9" key="1">
    <citation type="submission" date="2017-09" db="EMBL/GenBank/DDBJ databases">
        <title>FDA dAtabase for Regulatory Grade micrObial Sequences (FDA-ARGOS): Supporting development and validation of Infectious Disease Dx tests.</title>
        <authorList>
            <person name="Minogue T."/>
            <person name="Wolcott M."/>
            <person name="Wasieloski L."/>
            <person name="Aguilar W."/>
            <person name="Moore D."/>
            <person name="Tallon L."/>
            <person name="Sadzewicz L."/>
            <person name="Ott S."/>
            <person name="Zhao X."/>
            <person name="Nagaraj S."/>
            <person name="Vavikolanu K."/>
            <person name="Aluvathingal J."/>
            <person name="Nadendla S."/>
            <person name="Sichtig H."/>
        </authorList>
    </citation>
    <scope>NUCLEOTIDE SEQUENCE [LARGE SCALE GENOMIC DNA]</scope>
    <source>
        <strain evidence="9">FDAARGOS_390</strain>
    </source>
</reference>
<dbReference type="PANTHER" id="PTHR43531">
    <property type="entry name" value="PROTEIN ICFG"/>
    <property type="match status" value="1"/>
</dbReference>
<evidence type="ECO:0000256" key="4">
    <source>
        <dbReference type="PROSITE-ProRule" id="PRU00284"/>
    </source>
</evidence>
<protein>
    <submittedName>
        <fullName evidence="8">Methyl-accepting chemotaxis protein</fullName>
    </submittedName>
</protein>
<feature type="region of interest" description="Disordered" evidence="5">
    <location>
        <begin position="538"/>
        <end position="572"/>
    </location>
</feature>
<dbReference type="Pfam" id="PF00015">
    <property type="entry name" value="MCPsignal"/>
    <property type="match status" value="1"/>
</dbReference>
<evidence type="ECO:0000256" key="3">
    <source>
        <dbReference type="ARBA" id="ARBA00029447"/>
    </source>
</evidence>
<name>A0A2A7SBN2_BURGA</name>
<evidence type="ECO:0000313" key="8">
    <source>
        <dbReference type="EMBL" id="PEH40853.1"/>
    </source>
</evidence>
<dbReference type="FunFam" id="1.10.287.950:FF:000001">
    <property type="entry name" value="Methyl-accepting chemotaxis sensory transducer"/>
    <property type="match status" value="1"/>
</dbReference>
<accession>A0A2A7SBN2</accession>
<dbReference type="PROSITE" id="PS50885">
    <property type="entry name" value="HAMP"/>
    <property type="match status" value="1"/>
</dbReference>
<dbReference type="InterPro" id="IPR051310">
    <property type="entry name" value="MCP_chemotaxis"/>
</dbReference>
<dbReference type="Gene3D" id="1.10.287.950">
    <property type="entry name" value="Methyl-accepting chemotaxis protein"/>
    <property type="match status" value="1"/>
</dbReference>
<dbReference type="InterPro" id="IPR004090">
    <property type="entry name" value="Chemotax_Me-accpt_rcpt"/>
</dbReference>
<evidence type="ECO:0000256" key="2">
    <source>
        <dbReference type="ARBA" id="ARBA00022481"/>
    </source>
</evidence>
<gene>
    <name evidence="8" type="ORF">CRM94_00990</name>
</gene>
<dbReference type="GO" id="GO:0004888">
    <property type="term" value="F:transmembrane signaling receptor activity"/>
    <property type="evidence" value="ECO:0007669"/>
    <property type="project" value="InterPro"/>
</dbReference>
<dbReference type="Pfam" id="PF00672">
    <property type="entry name" value="HAMP"/>
    <property type="match status" value="1"/>
</dbReference>